<dbReference type="Pfam" id="PF00169">
    <property type="entry name" value="PH"/>
    <property type="match status" value="1"/>
</dbReference>
<feature type="domain" description="PH" evidence="4">
    <location>
        <begin position="469"/>
        <end position="568"/>
    </location>
</feature>
<dbReference type="Pfam" id="PF10534">
    <property type="entry name" value="CRIC_ras_sig"/>
    <property type="match status" value="1"/>
</dbReference>
<dbReference type="InterPro" id="IPR011993">
    <property type="entry name" value="PH-like_dom_sf"/>
</dbReference>
<evidence type="ECO:0000256" key="1">
    <source>
        <dbReference type="ARBA" id="ARBA00009498"/>
    </source>
</evidence>
<dbReference type="CDD" id="cd06748">
    <property type="entry name" value="PDZ_CNK1_2_3-like"/>
    <property type="match status" value="1"/>
</dbReference>
<reference evidence="9" key="1">
    <citation type="submission" date="2025-08" db="UniProtKB">
        <authorList>
            <consortium name="RefSeq"/>
        </authorList>
    </citation>
    <scope>IDENTIFICATION</scope>
</reference>
<feature type="domain" description="SAM" evidence="5">
    <location>
        <begin position="7"/>
        <end position="70"/>
    </location>
</feature>
<dbReference type="InterPro" id="IPR036034">
    <property type="entry name" value="PDZ_sf"/>
</dbReference>
<evidence type="ECO:0000313" key="8">
    <source>
        <dbReference type="Proteomes" id="UP000515159"/>
    </source>
</evidence>
<dbReference type="Pfam" id="PF00536">
    <property type="entry name" value="SAM_1"/>
    <property type="match status" value="1"/>
</dbReference>
<dbReference type="PANTHER" id="PTHR12844">
    <property type="entry name" value="CONNECTOR ENCHANCER OF KINASE SUPPRESSOR OF RAS"/>
    <property type="match status" value="1"/>
</dbReference>
<dbReference type="GeneID" id="117365192"/>
<dbReference type="SMART" id="SM00228">
    <property type="entry name" value="PDZ"/>
    <property type="match status" value="1"/>
</dbReference>
<dbReference type="Gene3D" id="2.30.42.10">
    <property type="match status" value="1"/>
</dbReference>
<feature type="region of interest" description="Disordered" evidence="3">
    <location>
        <begin position="574"/>
        <end position="596"/>
    </location>
</feature>
<organism evidence="8 9">
    <name type="scientific">Geotrypetes seraphini</name>
    <name type="common">Gaboon caecilian</name>
    <name type="synonym">Caecilia seraphini</name>
    <dbReference type="NCBI Taxonomy" id="260995"/>
    <lineage>
        <taxon>Eukaryota</taxon>
        <taxon>Metazoa</taxon>
        <taxon>Chordata</taxon>
        <taxon>Craniata</taxon>
        <taxon>Vertebrata</taxon>
        <taxon>Euteleostomi</taxon>
        <taxon>Amphibia</taxon>
        <taxon>Gymnophiona</taxon>
        <taxon>Geotrypetes</taxon>
    </lineage>
</organism>
<dbReference type="InterPro" id="IPR049628">
    <property type="entry name" value="CNK1-3_SAM"/>
</dbReference>
<dbReference type="SMART" id="SM00233">
    <property type="entry name" value="PH"/>
    <property type="match status" value="1"/>
</dbReference>
<accession>A0A6P8RZD2</accession>
<keyword evidence="9" id="KW-0808">Transferase</keyword>
<dbReference type="Pfam" id="PF00595">
    <property type="entry name" value="PDZ"/>
    <property type="match status" value="1"/>
</dbReference>
<dbReference type="SUPFAM" id="SSF50156">
    <property type="entry name" value="PDZ domain-like"/>
    <property type="match status" value="1"/>
</dbReference>
<feature type="compositionally biased region" description="Polar residues" evidence="3">
    <location>
        <begin position="755"/>
        <end position="764"/>
    </location>
</feature>
<gene>
    <name evidence="9" type="primary">CNKSR1</name>
</gene>
<feature type="compositionally biased region" description="Basic and acidic residues" evidence="3">
    <location>
        <begin position="430"/>
        <end position="445"/>
    </location>
</feature>
<dbReference type="AlphaFoldDB" id="A0A6P8RZD2"/>
<dbReference type="InParanoid" id="A0A6P8RZD2"/>
<feature type="domain" description="PDZ" evidence="6">
    <location>
        <begin position="208"/>
        <end position="290"/>
    </location>
</feature>
<feature type="region of interest" description="Disordered" evidence="3">
    <location>
        <begin position="340"/>
        <end position="455"/>
    </location>
</feature>
<dbReference type="CDD" id="cd09511">
    <property type="entry name" value="SAM_CNK1_2_3-suppressor"/>
    <property type="match status" value="1"/>
</dbReference>
<dbReference type="PROSITE" id="PS50106">
    <property type="entry name" value="PDZ"/>
    <property type="match status" value="1"/>
</dbReference>
<dbReference type="PROSITE" id="PS50003">
    <property type="entry name" value="PH_DOMAIN"/>
    <property type="match status" value="1"/>
</dbReference>
<dbReference type="Gene3D" id="2.30.29.30">
    <property type="entry name" value="Pleckstrin-homology domain (PH domain)/Phosphotyrosine-binding domain (PTB)"/>
    <property type="match status" value="1"/>
</dbReference>
<dbReference type="CDD" id="cd01260">
    <property type="entry name" value="PH_CNK_mammalian-like"/>
    <property type="match status" value="1"/>
</dbReference>
<sequence length="783" mass="87309">MEPVAAWSPAAVAGWLRGLDPAVQQYPFEEWQKTGEDLLCLSSHDLEKLGVTRVGHQELILEAVEKLCVLNYDLKTNSLGTLTEKLKGICQTLQALILSRRKVNTYDGTAVQHPPSDLLIRVIDLVSSARCLFSWLNRYLFTCLNDYSTCREIISLCGELAEVLQKDCTVSEREERILIICSNISGICESILYCSPESLLYQTAALDTVVLSPEVPEDGLGIKIKTTSANLHFVTGTTAESPAEHSAKILPGDEIIQVNEQVVVGWSRMNLVKKLLEKSGEVCLVLKKVTVSSPESQNSPTVPPEQAGESILDAAASPSPGPWNDVSLLSSFSQPCSLDTELEGRRRPGKAHTTSSSEFFSPDDCWIPSREDDPVLGQDLGSETGSLGAGWDAESISRVSLGPESPRSGKEPRTLDLQNRTEQRSGTAEQKTEGTGRQENLEKAQSKTRQKGVATRLSRRRVSCRELGQADCDGWLLKKKDHPGFMSQKWKRFWFVLKGHSLYWYNSLNDEKAIGLIKVSSYKLESSREPKKKYEFQLSHQKYKPFVFAAESLSDMSKWVMNLITSITKYTTQAKQPHAGEEDCYSETEAEDPEDEITRQGLEEGQERMLLLPYAAKGANTESKFSTPSNSPVTRRADGRFAAEQKVPADSEDDDSMEALINCLKQGGVSLIGREQLLTREQYRKSFIKRNKNPQINEKVHAVRVLKSTLKAKLSELQVLNQVLDNPGLTSEAFKKWKLEHQELYKEIQDLWVQNTRQTQSAEPGSSDEEIPGSLEEPHAQSP</sequence>
<dbReference type="Gene3D" id="1.10.150.50">
    <property type="entry name" value="Transcription Factor, Ets-1"/>
    <property type="match status" value="1"/>
</dbReference>
<evidence type="ECO:0000313" key="9">
    <source>
        <dbReference type="RefSeq" id="XP_033811165.1"/>
    </source>
</evidence>
<dbReference type="InterPro" id="IPR017874">
    <property type="entry name" value="CRIC_domain"/>
</dbReference>
<evidence type="ECO:0000259" key="5">
    <source>
        <dbReference type="PROSITE" id="PS50105"/>
    </source>
</evidence>
<evidence type="ECO:0000259" key="7">
    <source>
        <dbReference type="PROSITE" id="PS51290"/>
    </source>
</evidence>
<dbReference type="InterPro" id="IPR001849">
    <property type="entry name" value="PH_domain"/>
</dbReference>
<dbReference type="OrthoDB" id="2157866at2759"/>
<feature type="region of interest" description="Disordered" evidence="3">
    <location>
        <begin position="755"/>
        <end position="783"/>
    </location>
</feature>
<dbReference type="InterPro" id="IPR001660">
    <property type="entry name" value="SAM"/>
</dbReference>
<keyword evidence="8" id="KW-1185">Reference proteome</keyword>
<name>A0A6P8RZD2_GEOSA</name>
<keyword evidence="2" id="KW-0597">Phosphoprotein</keyword>
<keyword evidence="9" id="KW-0418">Kinase</keyword>
<evidence type="ECO:0000256" key="3">
    <source>
        <dbReference type="SAM" id="MobiDB-lite"/>
    </source>
</evidence>
<dbReference type="SMART" id="SM00454">
    <property type="entry name" value="SAM"/>
    <property type="match status" value="1"/>
</dbReference>
<evidence type="ECO:0000259" key="4">
    <source>
        <dbReference type="PROSITE" id="PS50003"/>
    </source>
</evidence>
<feature type="compositionally biased region" description="Acidic residues" evidence="3">
    <location>
        <begin position="582"/>
        <end position="595"/>
    </location>
</feature>
<dbReference type="PANTHER" id="PTHR12844:SF10">
    <property type="entry name" value="CONNECTOR ENHANCER OF KINASE SUPPRESSOR OF RAS 1"/>
    <property type="match status" value="1"/>
</dbReference>
<comment type="similarity">
    <text evidence="1">Belongs to the CNKSR family.</text>
</comment>
<dbReference type="InterPro" id="IPR001478">
    <property type="entry name" value="PDZ"/>
</dbReference>
<dbReference type="FunCoup" id="A0A6P8RZD2">
    <property type="interactions" value="88"/>
</dbReference>
<dbReference type="InterPro" id="IPR051566">
    <property type="entry name" value="CNKSR"/>
</dbReference>
<evidence type="ECO:0000259" key="6">
    <source>
        <dbReference type="PROSITE" id="PS50106"/>
    </source>
</evidence>
<dbReference type="SUPFAM" id="SSF50729">
    <property type="entry name" value="PH domain-like"/>
    <property type="match status" value="1"/>
</dbReference>
<feature type="domain" description="CRIC" evidence="7">
    <location>
        <begin position="78"/>
        <end position="171"/>
    </location>
</feature>
<dbReference type="InterPro" id="IPR013761">
    <property type="entry name" value="SAM/pointed_sf"/>
</dbReference>
<dbReference type="GO" id="GO:0016301">
    <property type="term" value="F:kinase activity"/>
    <property type="evidence" value="ECO:0007669"/>
    <property type="project" value="UniProtKB-KW"/>
</dbReference>
<feature type="compositionally biased region" description="Basic and acidic residues" evidence="3">
    <location>
        <begin position="407"/>
        <end position="423"/>
    </location>
</feature>
<dbReference type="Proteomes" id="UP000515159">
    <property type="component" value="Chromosome 8"/>
</dbReference>
<dbReference type="PROSITE" id="PS50105">
    <property type="entry name" value="SAM_DOMAIN"/>
    <property type="match status" value="1"/>
</dbReference>
<dbReference type="KEGG" id="gsh:117365192"/>
<dbReference type="SUPFAM" id="SSF47769">
    <property type="entry name" value="SAM/Pointed domain"/>
    <property type="match status" value="1"/>
</dbReference>
<dbReference type="PROSITE" id="PS51290">
    <property type="entry name" value="CRIC"/>
    <property type="match status" value="1"/>
</dbReference>
<dbReference type="RefSeq" id="XP_033811165.1">
    <property type="nucleotide sequence ID" value="XM_033955274.1"/>
</dbReference>
<proteinExistence type="inferred from homology"/>
<evidence type="ECO:0000256" key="2">
    <source>
        <dbReference type="ARBA" id="ARBA00022553"/>
    </source>
</evidence>
<protein>
    <submittedName>
        <fullName evidence="9">Connector enhancer of kinase suppressor of ras 1 isoform X1</fullName>
    </submittedName>
</protein>
<dbReference type="CTD" id="10256"/>